<keyword evidence="9" id="KW-1185">Reference proteome</keyword>
<feature type="compositionally biased region" description="Basic and acidic residues" evidence="5">
    <location>
        <begin position="597"/>
        <end position="614"/>
    </location>
</feature>
<feature type="compositionally biased region" description="Basic and acidic residues" evidence="5">
    <location>
        <begin position="472"/>
        <end position="498"/>
    </location>
</feature>
<organism evidence="8 9">
    <name type="scientific">Verruconis gallopava</name>
    <dbReference type="NCBI Taxonomy" id="253628"/>
    <lineage>
        <taxon>Eukaryota</taxon>
        <taxon>Fungi</taxon>
        <taxon>Dikarya</taxon>
        <taxon>Ascomycota</taxon>
        <taxon>Pezizomycotina</taxon>
        <taxon>Dothideomycetes</taxon>
        <taxon>Pleosporomycetidae</taxon>
        <taxon>Venturiales</taxon>
        <taxon>Sympoventuriaceae</taxon>
        <taxon>Verruconis</taxon>
    </lineage>
</organism>
<feature type="domain" description="NUC153" evidence="6">
    <location>
        <begin position="642"/>
        <end position="670"/>
    </location>
</feature>
<dbReference type="RefSeq" id="XP_016211734.1">
    <property type="nucleotide sequence ID" value="XM_016360395.1"/>
</dbReference>
<dbReference type="GO" id="GO:0006364">
    <property type="term" value="P:rRNA processing"/>
    <property type="evidence" value="ECO:0007669"/>
    <property type="project" value="InterPro"/>
</dbReference>
<feature type="domain" description="ESF1 RRM" evidence="7">
    <location>
        <begin position="170"/>
        <end position="337"/>
    </location>
</feature>
<feature type="region of interest" description="Disordered" evidence="5">
    <location>
        <begin position="1"/>
        <end position="51"/>
    </location>
</feature>
<dbReference type="GO" id="GO:0003723">
    <property type="term" value="F:RNA binding"/>
    <property type="evidence" value="ECO:0007669"/>
    <property type="project" value="TreeGrafter"/>
</dbReference>
<feature type="region of interest" description="Disordered" evidence="5">
    <location>
        <begin position="388"/>
        <end position="582"/>
    </location>
</feature>
<dbReference type="PANTHER" id="PTHR12202">
    <property type="entry name" value="ESF1 HOMOLOG"/>
    <property type="match status" value="1"/>
</dbReference>
<evidence type="ECO:0000256" key="1">
    <source>
        <dbReference type="ARBA" id="ARBA00004604"/>
    </source>
</evidence>
<feature type="region of interest" description="Disordered" evidence="5">
    <location>
        <begin position="85"/>
        <end position="163"/>
    </location>
</feature>
<dbReference type="Pfam" id="PF25121">
    <property type="entry name" value="RRM_ESF1"/>
    <property type="match status" value="1"/>
</dbReference>
<feature type="compositionally biased region" description="Basic residues" evidence="5">
    <location>
        <begin position="1"/>
        <end position="10"/>
    </location>
</feature>
<dbReference type="VEuPathDB" id="FungiDB:PV09_06714"/>
<comment type="similarity">
    <text evidence="2">Belongs to the ESF1 family.</text>
</comment>
<evidence type="ECO:0000313" key="8">
    <source>
        <dbReference type="EMBL" id="KIW01865.1"/>
    </source>
</evidence>
<dbReference type="EMBL" id="KN847552">
    <property type="protein sequence ID" value="KIW01865.1"/>
    <property type="molecule type" value="Genomic_DNA"/>
</dbReference>
<sequence>MPFPKQKKPLGRASEPQSSKDSADPRFASLSTDPRFRLPSKKHTRTKLDKRFGRILKDDDFSKKASVDRYGRKLSRDAGRKELERLYKLEDEDEHDEDENEGSSDDSGDDEVDVRRELKRMDKKYDPARDGGFSESSSSEEESSDEDEVEEAELYATEEQVASIPTGDVTRRIAVVNMDWDNIRAEDIMAVAISFLPAEGRIESVTVYPSEFGRERMEREEMEGPPKEIFASAKKHESDESVSGSEEEDSDEEEERIKKTLLKEDTGEEYNSTALRKYQLDRLRYFYAIIECSSLEAAKAVYDNMDGREYLSSANFFDLRFVPDDVTFDEKPRESCTDVPRDYKPNDFVTDALRHSKVKLTWDAEDRKRKEVQKRAFSRKEIDENDLQAYIGSASSSDEEEEEEDEPIPEGVDIDTMSMVSKSTVNRQARREALRAALGLDSEPALARKSRKKDDGPVGNMEISFTPGISAAEKKDSVFENDPRDAEETTLERYVRRERERKKRRKERMKARREGRDPDAVAASDGEDATNGAAAEPKDDLGFDDPFFTDPLYAEKAQKKAKKEAKAARKAEEAAQEAASAAQRAELELLMADDEQQGIRHFDMREVRKAEKAKASKHKSKKGKKGKDDAVAQDDFKMDTQDPRFAKLFESHEFAIDPTNPRFKKTEGMKQLMEESIKKRGKRGEGEAVGGDAKRNEKRVRSDGAELSALVEKVKKRART</sequence>
<dbReference type="PANTHER" id="PTHR12202:SF0">
    <property type="entry name" value="ESF1 HOMOLOG"/>
    <property type="match status" value="1"/>
</dbReference>
<feature type="compositionally biased region" description="Acidic residues" evidence="5">
    <location>
        <begin position="90"/>
        <end position="112"/>
    </location>
</feature>
<dbReference type="OrthoDB" id="431825at2759"/>
<feature type="region of interest" description="Disordered" evidence="5">
    <location>
        <begin position="231"/>
        <end position="264"/>
    </location>
</feature>
<dbReference type="STRING" id="253628.A0A0D2A5P5"/>
<feature type="region of interest" description="Disordered" evidence="5">
    <location>
        <begin position="675"/>
        <end position="720"/>
    </location>
</feature>
<dbReference type="Pfam" id="PF08159">
    <property type="entry name" value="NUC153"/>
    <property type="match status" value="1"/>
</dbReference>
<accession>A0A0D2A5P5</accession>
<keyword evidence="3" id="KW-0175">Coiled coil</keyword>
<evidence type="ECO:0000256" key="5">
    <source>
        <dbReference type="SAM" id="MobiDB-lite"/>
    </source>
</evidence>
<feature type="compositionally biased region" description="Acidic residues" evidence="5">
    <location>
        <begin position="138"/>
        <end position="153"/>
    </location>
</feature>
<feature type="compositionally biased region" description="Basic and acidic residues" evidence="5">
    <location>
        <begin position="626"/>
        <end position="638"/>
    </location>
</feature>
<dbReference type="Proteomes" id="UP000053259">
    <property type="component" value="Unassembled WGS sequence"/>
</dbReference>
<keyword evidence="4" id="KW-0539">Nucleus</keyword>
<dbReference type="InterPro" id="IPR056750">
    <property type="entry name" value="RRM_ESF1"/>
</dbReference>
<evidence type="ECO:0000256" key="4">
    <source>
        <dbReference type="ARBA" id="ARBA00023242"/>
    </source>
</evidence>
<gene>
    <name evidence="8" type="ORF">PV09_06714</name>
</gene>
<dbReference type="InterPro" id="IPR012580">
    <property type="entry name" value="NUC153"/>
</dbReference>
<dbReference type="HOGENOM" id="CLU_010564_0_1_1"/>
<feature type="compositionally biased region" description="Acidic residues" evidence="5">
    <location>
        <begin position="245"/>
        <end position="254"/>
    </location>
</feature>
<feature type="compositionally biased region" description="Basic and acidic residues" evidence="5">
    <location>
        <begin position="675"/>
        <end position="704"/>
    </location>
</feature>
<protein>
    <submittedName>
        <fullName evidence="8">Uncharacterized protein</fullName>
    </submittedName>
</protein>
<dbReference type="InterPro" id="IPR039754">
    <property type="entry name" value="Esf1"/>
</dbReference>
<feature type="region of interest" description="Disordered" evidence="5">
    <location>
        <begin position="594"/>
        <end position="638"/>
    </location>
</feature>
<evidence type="ECO:0000256" key="2">
    <source>
        <dbReference type="ARBA" id="ARBA00009087"/>
    </source>
</evidence>
<proteinExistence type="inferred from homology"/>
<evidence type="ECO:0000313" key="9">
    <source>
        <dbReference type="Proteomes" id="UP000053259"/>
    </source>
</evidence>
<feature type="compositionally biased region" description="Basic residues" evidence="5">
    <location>
        <begin position="499"/>
        <end position="511"/>
    </location>
</feature>
<feature type="compositionally biased region" description="Basic and acidic residues" evidence="5">
    <location>
        <begin position="255"/>
        <end position="264"/>
    </location>
</feature>
<dbReference type="AlphaFoldDB" id="A0A0D2A5P5"/>
<evidence type="ECO:0000259" key="7">
    <source>
        <dbReference type="Pfam" id="PF25121"/>
    </source>
</evidence>
<feature type="compositionally biased region" description="Basic and acidic residues" evidence="5">
    <location>
        <begin position="564"/>
        <end position="573"/>
    </location>
</feature>
<dbReference type="InParanoid" id="A0A0D2A5P5"/>
<evidence type="ECO:0000259" key="6">
    <source>
        <dbReference type="Pfam" id="PF08159"/>
    </source>
</evidence>
<feature type="compositionally biased region" description="Acidic residues" evidence="5">
    <location>
        <begin position="397"/>
        <end position="408"/>
    </location>
</feature>
<comment type="subcellular location">
    <subcellularLocation>
        <location evidence="1">Nucleus</location>
        <location evidence="1">Nucleolus</location>
    </subcellularLocation>
</comment>
<reference evidence="8 9" key="1">
    <citation type="submission" date="2015-01" db="EMBL/GenBank/DDBJ databases">
        <title>The Genome Sequence of Ochroconis gallopava CBS43764.</title>
        <authorList>
            <consortium name="The Broad Institute Genomics Platform"/>
            <person name="Cuomo C."/>
            <person name="de Hoog S."/>
            <person name="Gorbushina A."/>
            <person name="Stielow B."/>
            <person name="Teixiera M."/>
            <person name="Abouelleil A."/>
            <person name="Chapman S.B."/>
            <person name="Priest M."/>
            <person name="Young S.K."/>
            <person name="Wortman J."/>
            <person name="Nusbaum C."/>
            <person name="Birren B."/>
        </authorList>
    </citation>
    <scope>NUCLEOTIDE SEQUENCE [LARGE SCALE GENOMIC DNA]</scope>
    <source>
        <strain evidence="8 9">CBS 43764</strain>
    </source>
</reference>
<feature type="compositionally biased region" description="Basic residues" evidence="5">
    <location>
        <begin position="615"/>
        <end position="625"/>
    </location>
</feature>
<dbReference type="GeneID" id="27314687"/>
<evidence type="ECO:0000256" key="3">
    <source>
        <dbReference type="ARBA" id="ARBA00023054"/>
    </source>
</evidence>
<feature type="compositionally biased region" description="Basic and acidic residues" evidence="5">
    <location>
        <begin position="113"/>
        <end position="129"/>
    </location>
</feature>
<dbReference type="GO" id="GO:0005730">
    <property type="term" value="C:nucleolus"/>
    <property type="evidence" value="ECO:0007669"/>
    <property type="project" value="UniProtKB-SubCell"/>
</dbReference>
<name>A0A0D2A5P5_9PEZI</name>